<name>A0A212I3G1_9ENTR</name>
<gene>
    <name evidence="1" type="ORF">KM92CIT3_120040</name>
</gene>
<accession>A0A212I3G1</accession>
<evidence type="ECO:0008006" key="2">
    <source>
        <dbReference type="Google" id="ProtNLM"/>
    </source>
</evidence>
<evidence type="ECO:0000313" key="1">
    <source>
        <dbReference type="EMBL" id="SBV61240.1"/>
    </source>
</evidence>
<dbReference type="InterPro" id="IPR019276">
    <property type="entry name" value="DUF2303"/>
</dbReference>
<dbReference type="Pfam" id="PF10065">
    <property type="entry name" value="DUF2303"/>
    <property type="match status" value="1"/>
</dbReference>
<sequence length="270" mass="30420">MSQIEGSTVLDIRDLVSATLKTETDIPSVVVPEGFEVKSLESLQLAPSRIRQAANLISPGSLIAYIQRFRDERTVVFADKTKTKIVAVLDFHQNADNPSWAAHKAVYDCPFSDDWKAWSANDGTKMDQINFAEFLENSIQNIAPVSDSYQGPSGTELLEMVLAFQETRKSEFKSVKRLQDGTCQFQFSDEKSGSGNTKMPEKISLAISPFHNGSPYQVDARFRYRLRDGQLILWYELIEPKKVVEHAFQEIVTDMENQLGEDLPIYEGSV</sequence>
<dbReference type="AlphaFoldDB" id="A0A212I3G1"/>
<reference evidence="1" key="1">
    <citation type="submission" date="2016-04" db="EMBL/GenBank/DDBJ databases">
        <authorList>
            <person name="Evans L.H."/>
            <person name="Alamgir A."/>
            <person name="Owens N."/>
            <person name="Weber N.D."/>
            <person name="Virtaneva K."/>
            <person name="Barbian K."/>
            <person name="Babar A."/>
            <person name="Rosenke K."/>
        </authorList>
    </citation>
    <scope>NUCLEOTIDE SEQUENCE</scope>
    <source>
        <strain evidence="1">92-3</strain>
    </source>
</reference>
<protein>
    <recommendedName>
        <fullName evidence="2">DUF2303 family protein</fullName>
    </recommendedName>
</protein>
<organism evidence="1">
    <name type="scientific">uncultured Citrobacter sp</name>
    <dbReference type="NCBI Taxonomy" id="200446"/>
    <lineage>
        <taxon>Bacteria</taxon>
        <taxon>Pseudomonadati</taxon>
        <taxon>Pseudomonadota</taxon>
        <taxon>Gammaproteobacteria</taxon>
        <taxon>Enterobacterales</taxon>
        <taxon>Enterobacteriaceae</taxon>
        <taxon>Citrobacter</taxon>
        <taxon>environmental samples</taxon>
    </lineage>
</organism>
<dbReference type="EMBL" id="FLUB01000004">
    <property type="protein sequence ID" value="SBV61240.1"/>
    <property type="molecule type" value="Genomic_DNA"/>
</dbReference>
<proteinExistence type="predicted"/>